<dbReference type="OrthoDB" id="1145241at2"/>
<organism evidence="1 2">
    <name type="scientific">Salibacter halophilus</name>
    <dbReference type="NCBI Taxonomy" id="1803916"/>
    <lineage>
        <taxon>Bacteria</taxon>
        <taxon>Pseudomonadati</taxon>
        <taxon>Bacteroidota</taxon>
        <taxon>Flavobacteriia</taxon>
        <taxon>Flavobacteriales</taxon>
        <taxon>Salibacteraceae</taxon>
        <taxon>Salibacter</taxon>
    </lineage>
</organism>
<name>A0A6N6M9B4_9FLAO</name>
<dbReference type="RefSeq" id="WP_151166399.1">
    <property type="nucleotide sequence ID" value="NZ_WACR01000002.1"/>
</dbReference>
<proteinExistence type="predicted"/>
<evidence type="ECO:0008006" key="3">
    <source>
        <dbReference type="Google" id="ProtNLM"/>
    </source>
</evidence>
<dbReference type="Proteomes" id="UP000435357">
    <property type="component" value="Unassembled WGS sequence"/>
</dbReference>
<keyword evidence="2" id="KW-1185">Reference proteome</keyword>
<evidence type="ECO:0000313" key="2">
    <source>
        <dbReference type="Proteomes" id="UP000435357"/>
    </source>
</evidence>
<comment type="caution">
    <text evidence="1">The sequence shown here is derived from an EMBL/GenBank/DDBJ whole genome shotgun (WGS) entry which is preliminary data.</text>
</comment>
<accession>A0A6N6M9B4</accession>
<sequence length="209" mass="23813">MKNHLNLFAILVLSIFFLGCSQLAEKKKDKPVKQVNLASELNEHVSNSNSDSTSNPLSYHYLADKDLKKVARWIVSDSIEPADNKVTFSILNSISDSNKATRDYYFPAYLAIVKKSDGALAQIIGSYSLRYIKEYPVEFFERIKCDKGKECGDLLNVASSVQYEIEMGQNPIQEFAQLRRLINEKTSESDKDVKKKVKRFLGYIEIKKV</sequence>
<dbReference type="EMBL" id="WACR01000002">
    <property type="protein sequence ID" value="KAB1065575.1"/>
    <property type="molecule type" value="Genomic_DNA"/>
</dbReference>
<evidence type="ECO:0000313" key="1">
    <source>
        <dbReference type="EMBL" id="KAB1065575.1"/>
    </source>
</evidence>
<reference evidence="1 2" key="1">
    <citation type="submission" date="2019-09" db="EMBL/GenBank/DDBJ databases">
        <title>Genomes of Cryomorphaceae.</title>
        <authorList>
            <person name="Bowman J.P."/>
        </authorList>
    </citation>
    <scope>NUCLEOTIDE SEQUENCE [LARGE SCALE GENOMIC DNA]</scope>
    <source>
        <strain evidence="1 2">KCTC 52047</strain>
    </source>
</reference>
<protein>
    <recommendedName>
        <fullName evidence="3">Lipoprotein</fullName>
    </recommendedName>
</protein>
<dbReference type="AlphaFoldDB" id="A0A6N6M9B4"/>
<gene>
    <name evidence="1" type="ORF">F3059_02675</name>
</gene>
<dbReference type="PROSITE" id="PS51257">
    <property type="entry name" value="PROKAR_LIPOPROTEIN"/>
    <property type="match status" value="1"/>
</dbReference>